<evidence type="ECO:0000256" key="1">
    <source>
        <dbReference type="SAM" id="MobiDB-lite"/>
    </source>
</evidence>
<feature type="region of interest" description="Disordered" evidence="1">
    <location>
        <begin position="1"/>
        <end position="78"/>
    </location>
</feature>
<dbReference type="AlphaFoldDB" id="A0A9P4HPU7"/>
<dbReference type="InterPro" id="IPR019622">
    <property type="entry name" value="Rrn9_dom"/>
</dbReference>
<feature type="compositionally biased region" description="Basic and acidic residues" evidence="1">
    <location>
        <begin position="210"/>
        <end position="219"/>
    </location>
</feature>
<dbReference type="InterPro" id="IPR013087">
    <property type="entry name" value="Znf_C2H2_type"/>
</dbReference>
<dbReference type="EMBL" id="ML978741">
    <property type="protein sequence ID" value="KAF2084468.1"/>
    <property type="molecule type" value="Genomic_DNA"/>
</dbReference>
<evidence type="ECO:0000313" key="4">
    <source>
        <dbReference type="Proteomes" id="UP000799776"/>
    </source>
</evidence>
<feature type="compositionally biased region" description="Basic residues" evidence="1">
    <location>
        <begin position="220"/>
        <end position="236"/>
    </location>
</feature>
<evidence type="ECO:0000259" key="2">
    <source>
        <dbReference type="SMART" id="SM00355"/>
    </source>
</evidence>
<feature type="compositionally biased region" description="Polar residues" evidence="1">
    <location>
        <begin position="69"/>
        <end position="78"/>
    </location>
</feature>
<protein>
    <recommendedName>
        <fullName evidence="2">C2H2-type domain-containing protein</fullName>
    </recommendedName>
</protein>
<feature type="region of interest" description="Disordered" evidence="1">
    <location>
        <begin position="729"/>
        <end position="750"/>
    </location>
</feature>
<gene>
    <name evidence="3" type="ORF">K490DRAFT_68777</name>
</gene>
<keyword evidence="4" id="KW-1185">Reference proteome</keyword>
<organism evidence="3 4">
    <name type="scientific">Saccharata proteae CBS 121410</name>
    <dbReference type="NCBI Taxonomy" id="1314787"/>
    <lineage>
        <taxon>Eukaryota</taxon>
        <taxon>Fungi</taxon>
        <taxon>Dikarya</taxon>
        <taxon>Ascomycota</taxon>
        <taxon>Pezizomycotina</taxon>
        <taxon>Dothideomycetes</taxon>
        <taxon>Dothideomycetes incertae sedis</taxon>
        <taxon>Botryosphaeriales</taxon>
        <taxon>Saccharataceae</taxon>
        <taxon>Saccharata</taxon>
    </lineage>
</organism>
<accession>A0A9P4HPU7</accession>
<feature type="compositionally biased region" description="Polar residues" evidence="1">
    <location>
        <begin position="41"/>
        <end position="56"/>
    </location>
</feature>
<dbReference type="SMART" id="SM00355">
    <property type="entry name" value="ZnF_C2H2"/>
    <property type="match status" value="2"/>
</dbReference>
<feature type="compositionally biased region" description="Low complexity" evidence="1">
    <location>
        <begin position="399"/>
        <end position="410"/>
    </location>
</feature>
<feature type="region of interest" description="Disordered" evidence="1">
    <location>
        <begin position="448"/>
        <end position="505"/>
    </location>
</feature>
<feature type="region of interest" description="Disordered" evidence="1">
    <location>
        <begin position="210"/>
        <end position="317"/>
    </location>
</feature>
<feature type="compositionally biased region" description="Polar residues" evidence="1">
    <location>
        <begin position="265"/>
        <end position="279"/>
    </location>
</feature>
<comment type="caution">
    <text evidence="3">The sequence shown here is derived from an EMBL/GenBank/DDBJ whole genome shotgun (WGS) entry which is preliminary data.</text>
</comment>
<feature type="compositionally biased region" description="Basic and acidic residues" evidence="1">
    <location>
        <begin position="280"/>
        <end position="291"/>
    </location>
</feature>
<feature type="compositionally biased region" description="Basic residues" evidence="1">
    <location>
        <begin position="483"/>
        <end position="493"/>
    </location>
</feature>
<proteinExistence type="predicted"/>
<name>A0A9P4HPU7_9PEZI</name>
<dbReference type="Proteomes" id="UP000799776">
    <property type="component" value="Unassembled WGS sequence"/>
</dbReference>
<dbReference type="OrthoDB" id="5412288at2759"/>
<evidence type="ECO:0000313" key="3">
    <source>
        <dbReference type="EMBL" id="KAF2084468.1"/>
    </source>
</evidence>
<dbReference type="Pfam" id="PF10680">
    <property type="entry name" value="RRN9"/>
    <property type="match status" value="1"/>
</dbReference>
<feature type="domain" description="C2H2-type" evidence="2">
    <location>
        <begin position="609"/>
        <end position="637"/>
    </location>
</feature>
<feature type="region of interest" description="Disordered" evidence="1">
    <location>
        <begin position="358"/>
        <end position="425"/>
    </location>
</feature>
<reference evidence="3" key="1">
    <citation type="journal article" date="2020" name="Stud. Mycol.">
        <title>101 Dothideomycetes genomes: a test case for predicting lifestyles and emergence of pathogens.</title>
        <authorList>
            <person name="Haridas S."/>
            <person name="Albert R."/>
            <person name="Binder M."/>
            <person name="Bloem J."/>
            <person name="Labutti K."/>
            <person name="Salamov A."/>
            <person name="Andreopoulos B."/>
            <person name="Baker S."/>
            <person name="Barry K."/>
            <person name="Bills G."/>
            <person name="Bluhm B."/>
            <person name="Cannon C."/>
            <person name="Castanera R."/>
            <person name="Culley D."/>
            <person name="Daum C."/>
            <person name="Ezra D."/>
            <person name="Gonzalez J."/>
            <person name="Henrissat B."/>
            <person name="Kuo A."/>
            <person name="Liang C."/>
            <person name="Lipzen A."/>
            <person name="Lutzoni F."/>
            <person name="Magnuson J."/>
            <person name="Mondo S."/>
            <person name="Nolan M."/>
            <person name="Ohm R."/>
            <person name="Pangilinan J."/>
            <person name="Park H.-J."/>
            <person name="Ramirez L."/>
            <person name="Alfaro M."/>
            <person name="Sun H."/>
            <person name="Tritt A."/>
            <person name="Yoshinaga Y."/>
            <person name="Zwiers L.-H."/>
            <person name="Turgeon B."/>
            <person name="Goodwin S."/>
            <person name="Spatafora J."/>
            <person name="Crous P."/>
            <person name="Grigoriev I."/>
        </authorList>
    </citation>
    <scope>NUCLEOTIDE SEQUENCE</scope>
    <source>
        <strain evidence="3">CBS 121410</strain>
    </source>
</reference>
<sequence length="750" mass="83933">MSLFGGPLPSRPAVETDGSASPVPESLPPSDPDLLQPQDAARQSVSVSGSEASGTDSESEARPNKYHGSANNWRSWTANERRTVTSLDQIEAGDLSLHLYNAHALHRRMRSDKAAANAKSWQNKSRWNEARGEDAWAPPKKWTAWPMEPEIVPRVYEKFGRRENDFDDTHTFRGNGLPSSKPSQDMEETILGLTLKHAKIRWENREWDVKSSYTDEERPHKRGRTGVKVSSVRRTRSVSADSTTERAISHSKATAVQNAAEESPSHASGTHNNESSMHSSAKDIKRSESDAPKQPSRKRPRSSRTSAGSKPIIMADDDKAHEILQPIIRSTLTKLEDVLVALHRSRQYDVDYDLETAQSSGNESLKDRSTKPGQYPPGKRKFGRPPKAISRKDVIATQSNESKGSSGNESATGSTERPAGRRKWYEGRPKRFERLEGESYYMMHKRLAQEQASGESHPDSNQQARLLATPDEDTRAIPSRSPRPPKSRRRRRSSTGSSSNEPDVAAFERNKLRDWSSVLGNASLSGFDPAVIARTAKRCAGLFGEAMTFRMMHEDQALETPNASVEFRPDLAPSPGHLFSANGEADSLEDSNEELEGTRAQIIWDDETMVCPHTDCEQHGRVHSQRWLLIEHIKRRHYYDPEAEGAQIGKIHPRPAWDGISLFCPHEYCNGHEKEFTRRYRLVEHIQRKHGYDPNEQLDSEGDELVGGVHVDGFMQPIGRKQGWRIAVPKGPAKGKARNVRNGKSIETGS</sequence>
<feature type="compositionally biased region" description="Polar residues" evidence="1">
    <location>
        <begin position="450"/>
        <end position="464"/>
    </location>
</feature>
<feature type="domain" description="C2H2-type" evidence="2">
    <location>
        <begin position="662"/>
        <end position="690"/>
    </location>
</feature>